<feature type="compositionally biased region" description="Polar residues" evidence="1">
    <location>
        <begin position="251"/>
        <end position="260"/>
    </location>
</feature>
<evidence type="ECO:0000259" key="3">
    <source>
        <dbReference type="PROSITE" id="PS50279"/>
    </source>
</evidence>
<dbReference type="PANTHER" id="PTHR46339:SF2">
    <property type="entry name" value="BPTI_KUNITZ INHIBITOR DOMAIN-CONTAINING PROTEIN"/>
    <property type="match status" value="1"/>
</dbReference>
<feature type="domain" description="BPTI/Kunitz inhibitor" evidence="3">
    <location>
        <begin position="730"/>
        <end position="780"/>
    </location>
</feature>
<dbReference type="PROSITE" id="PS50279">
    <property type="entry name" value="BPTI_KUNITZ_2"/>
    <property type="match status" value="5"/>
</dbReference>
<feature type="domain" description="BPTI/Kunitz inhibitor" evidence="3">
    <location>
        <begin position="312"/>
        <end position="362"/>
    </location>
</feature>
<dbReference type="InterPro" id="IPR053014">
    <property type="entry name" value="Cuticle_assoc_divergent"/>
</dbReference>
<dbReference type="InterPro" id="IPR002223">
    <property type="entry name" value="Kunitz_BPTI"/>
</dbReference>
<dbReference type="GO" id="GO:0004867">
    <property type="term" value="F:serine-type endopeptidase inhibitor activity"/>
    <property type="evidence" value="ECO:0007669"/>
    <property type="project" value="InterPro"/>
</dbReference>
<dbReference type="WBParaSite" id="jg3853">
    <property type="protein sequence ID" value="jg3853"/>
    <property type="gene ID" value="jg3853"/>
</dbReference>
<keyword evidence="2" id="KW-0732">Signal</keyword>
<feature type="domain" description="BPTI/Kunitz inhibitor" evidence="3">
    <location>
        <begin position="625"/>
        <end position="675"/>
    </location>
</feature>
<feature type="domain" description="BPTI/Kunitz inhibitor" evidence="3">
    <location>
        <begin position="518"/>
        <end position="561"/>
    </location>
</feature>
<dbReference type="SUPFAM" id="SSF57362">
    <property type="entry name" value="BPTI-like"/>
    <property type="match status" value="5"/>
</dbReference>
<proteinExistence type="predicted"/>
<evidence type="ECO:0000256" key="2">
    <source>
        <dbReference type="SAM" id="SignalP"/>
    </source>
</evidence>
<dbReference type="PANTHER" id="PTHR46339">
    <property type="entry name" value="PROTEIN CBG15282-RELATED"/>
    <property type="match status" value="1"/>
</dbReference>
<feature type="chain" id="PRO_5038116237" evidence="2">
    <location>
        <begin position="26"/>
        <end position="828"/>
    </location>
</feature>
<dbReference type="CDD" id="cd22593">
    <property type="entry name" value="Kunitz_conkunitzin"/>
    <property type="match status" value="4"/>
</dbReference>
<organism evidence="4 5">
    <name type="scientific">Ditylenchus dipsaci</name>
    <dbReference type="NCBI Taxonomy" id="166011"/>
    <lineage>
        <taxon>Eukaryota</taxon>
        <taxon>Metazoa</taxon>
        <taxon>Ecdysozoa</taxon>
        <taxon>Nematoda</taxon>
        <taxon>Chromadorea</taxon>
        <taxon>Rhabditida</taxon>
        <taxon>Tylenchina</taxon>
        <taxon>Tylenchomorpha</taxon>
        <taxon>Sphaerularioidea</taxon>
        <taxon>Anguinidae</taxon>
        <taxon>Anguininae</taxon>
        <taxon>Ditylenchus</taxon>
    </lineage>
</organism>
<dbReference type="Pfam" id="PF14625">
    <property type="entry name" value="Lustrin_cystein"/>
    <property type="match status" value="2"/>
</dbReference>
<dbReference type="InterPro" id="IPR020901">
    <property type="entry name" value="Prtase_inh_Kunz-CS"/>
</dbReference>
<dbReference type="InterPro" id="IPR028150">
    <property type="entry name" value="Lustrin_cystein"/>
</dbReference>
<feature type="domain" description="BPTI/Kunitz inhibitor" evidence="3">
    <location>
        <begin position="780"/>
        <end position="823"/>
    </location>
</feature>
<dbReference type="Gene3D" id="4.10.410.10">
    <property type="entry name" value="Pancreatic trypsin inhibitor Kunitz domain"/>
    <property type="match status" value="5"/>
</dbReference>
<dbReference type="SMART" id="SM00131">
    <property type="entry name" value="KU"/>
    <property type="match status" value="5"/>
</dbReference>
<keyword evidence="4" id="KW-1185">Reference proteome</keyword>
<reference evidence="5" key="1">
    <citation type="submission" date="2022-11" db="UniProtKB">
        <authorList>
            <consortium name="WormBaseParasite"/>
        </authorList>
    </citation>
    <scope>IDENTIFICATION</scope>
</reference>
<dbReference type="SMART" id="SM00289">
    <property type="entry name" value="WR1"/>
    <property type="match status" value="2"/>
</dbReference>
<feature type="region of interest" description="Disordered" evidence="1">
    <location>
        <begin position="251"/>
        <end position="272"/>
    </location>
</feature>
<name>A0A915E845_9BILA</name>
<accession>A0A915E845</accession>
<dbReference type="PROSITE" id="PS00280">
    <property type="entry name" value="BPTI_KUNITZ_1"/>
    <property type="match status" value="1"/>
</dbReference>
<dbReference type="InterPro" id="IPR006150">
    <property type="entry name" value="Cys_repeat_1"/>
</dbReference>
<protein>
    <submittedName>
        <fullName evidence="5">BPTI/Kunitz inhibitor domain-containing protein</fullName>
    </submittedName>
</protein>
<dbReference type="Proteomes" id="UP000887574">
    <property type="component" value="Unplaced"/>
</dbReference>
<evidence type="ECO:0000256" key="1">
    <source>
        <dbReference type="SAM" id="MobiDB-lite"/>
    </source>
</evidence>
<dbReference type="CDD" id="cd00109">
    <property type="entry name" value="Kunitz-type"/>
    <property type="match status" value="1"/>
</dbReference>
<evidence type="ECO:0000313" key="5">
    <source>
        <dbReference type="WBParaSite" id="jg3853"/>
    </source>
</evidence>
<evidence type="ECO:0000313" key="4">
    <source>
        <dbReference type="Proteomes" id="UP000887574"/>
    </source>
</evidence>
<dbReference type="Pfam" id="PF00014">
    <property type="entry name" value="Kunitz_BPTI"/>
    <property type="match status" value="5"/>
</dbReference>
<feature type="signal peptide" evidence="2">
    <location>
        <begin position="1"/>
        <end position="25"/>
    </location>
</feature>
<dbReference type="InterPro" id="IPR036880">
    <property type="entry name" value="Kunitz_BPTI_sf"/>
</dbReference>
<dbReference type="AlphaFoldDB" id="A0A915E845"/>
<sequence>MSRRVTLFLIYTFIVVSFLLQQTSSTESSSHSQSYYNETTFNSLTSSIPNNLTVANDDSSFLSAMQKLIFGNESKNFFKNLSNSKLPGLALAAAESAVSAAHHSSAPYSLGGAGPPALIPDNTHHYHYQGVSPNVPAYGRSYPTQYLAGSATTSPAHYHNKLELVLTEYLAGTIIQLEPVTHQECEQQCEQAGSSQKPNTVVYVPFTLTFTMRPTGSPNPIGGSSGISGPAGIPATEISGDLVPTANSAGMSNEISSSGDIQEGNWLPPSNPNSLNELTSTQYKPEPLAERSYPGLSVQPAPASLLPAKAVCEQDLDSGHGASDHTRYYFNPNTKLCEEFQFRGNGGNLNNFLDLDECQRSCRESPNPCAYGTMPQPVQCQPGSVMSSTCTGQQFCHVGATPLLLFAAINQAETHVVNPWTKDKAQPSWLDGIGVNSFNAVNHLSMPERKELKITFVQRRLRAVLLCRSESCKLPIQMPLVQCVPGPETCGGRRDLWCHIGATQQTTVCCPAEAINRCSQPMEQGVGNAKLERWFYNSQMGQCQAFSYAGLKGNQNNFMTRMSANLAVCQIPVLLVRRPALNSDGRAQSCAVSASLSTCPMNHWCHIGVDTTTTVCCPDASPNPCQLPMSSGEGAANLERFHYDQATKTCKPFTYKGLKGNQNNYLSLRACQLACQPLDNPCIGQPATSSSGQVLFCSSTNKDTCPVNFWCHLGANPETTVCCPGATNPCSVPLAPGTGNAGLARWYYNPDDRECVSFQYNGKRGNQNNFLSQTECQRTCPGIGRQTRYAFNRQTGQCVAFEYTGCGGNLNNFLTMADCTSTCGAVGF</sequence>